<dbReference type="Pfam" id="PF14052">
    <property type="entry name" value="Caps_assemb_Wzi"/>
    <property type="match status" value="1"/>
</dbReference>
<reference evidence="2 3" key="1">
    <citation type="submission" date="2017-02" db="EMBL/GenBank/DDBJ databases">
        <authorList>
            <person name="Peterson S.W."/>
        </authorList>
    </citation>
    <scope>NUCLEOTIDE SEQUENCE [LARGE SCALE GENOMIC DNA]</scope>
    <source>
        <strain evidence="2 3">DSM 22335</strain>
    </source>
</reference>
<dbReference type="Gene3D" id="2.40.160.130">
    <property type="entry name" value="Capsule assembly protein Wzi"/>
    <property type="match status" value="1"/>
</dbReference>
<dbReference type="RefSeq" id="WP_078831063.1">
    <property type="nucleotide sequence ID" value="NZ_FUWH01000004.1"/>
</dbReference>
<feature type="chain" id="PRO_5012797998" evidence="1">
    <location>
        <begin position="23"/>
        <end position="544"/>
    </location>
</feature>
<dbReference type="Proteomes" id="UP000190888">
    <property type="component" value="Unassembled WGS sequence"/>
</dbReference>
<organism evidence="2 3">
    <name type="scientific">Sediminibacterium ginsengisoli</name>
    <dbReference type="NCBI Taxonomy" id="413434"/>
    <lineage>
        <taxon>Bacteria</taxon>
        <taxon>Pseudomonadati</taxon>
        <taxon>Bacteroidota</taxon>
        <taxon>Chitinophagia</taxon>
        <taxon>Chitinophagales</taxon>
        <taxon>Chitinophagaceae</taxon>
        <taxon>Sediminibacterium</taxon>
    </lineage>
</organism>
<evidence type="ECO:0000313" key="3">
    <source>
        <dbReference type="Proteomes" id="UP000190888"/>
    </source>
</evidence>
<evidence type="ECO:0000256" key="1">
    <source>
        <dbReference type="SAM" id="SignalP"/>
    </source>
</evidence>
<dbReference type="OrthoDB" id="9815228at2"/>
<dbReference type="EMBL" id="FUWH01000004">
    <property type="protein sequence ID" value="SJZ73827.1"/>
    <property type="molecule type" value="Genomic_DNA"/>
</dbReference>
<dbReference type="InterPro" id="IPR026950">
    <property type="entry name" value="Caps_assemb_Wzi"/>
</dbReference>
<evidence type="ECO:0000313" key="2">
    <source>
        <dbReference type="EMBL" id="SJZ73827.1"/>
    </source>
</evidence>
<keyword evidence="1" id="KW-0732">Signal</keyword>
<gene>
    <name evidence="2" type="ORF">SAMN04488132_10477</name>
</gene>
<name>A0A1T4N435_9BACT</name>
<proteinExistence type="predicted"/>
<sequence length="544" mass="62358">MKRKNLLTLIALVLVLSASSQAVWEQHRSEVYNYLYRMAQKGIIDFNDNIRPLSRIYIGQCLDSLQAHETLLSPTEKKELLFYKQEFSDETVNGQDVTDTRFFRKDTAGRWRALEIRSKDFMLRADPIITAATIQGNGKDIRQYSSGFKLYGYAGKRWAWYFSFNDINEKGTGLDTLRANSPVTGISGRIAENKKSVNFSELRGGISYSWKNGSVSFGQDYLLWGYGENGRMVLSDKAPTYPYIRLDYRPLPWLKFNYTHAWLKSNILDSARSYPTGSTPYGGMREFYISKFMASHSLQVTPVKGLDITFGESMVYSDRLDIGYLIPVLFFKAYDNLVNNDNINAGSNGQLFAQVSSRNHIRNTHLYTTLFIDEIRIATIFDSKKSRNQVGINIGGSVTDLLVPYLTIGAEYTRINPFVYRNLIPAQNYTHSGYVLGDWMGNNADRLLFTLKYTPVARLKCALQYQYTRKGGAGTLDQQYFQQPQPPFLFDLNYTRSEWYTTVSYEWINNLTLNAAFSNSRFNDKQLNQKRTDNIFSIGVSYGL</sequence>
<dbReference type="InterPro" id="IPR038636">
    <property type="entry name" value="Wzi_sf"/>
</dbReference>
<dbReference type="AlphaFoldDB" id="A0A1T4N435"/>
<protein>
    <submittedName>
        <fullName evidence="2">Capsule assembly protein Wzi</fullName>
    </submittedName>
</protein>
<keyword evidence="3" id="KW-1185">Reference proteome</keyword>
<accession>A0A1T4N435</accession>
<feature type="signal peptide" evidence="1">
    <location>
        <begin position="1"/>
        <end position="22"/>
    </location>
</feature>
<dbReference type="STRING" id="413434.SAMN04488132_10477"/>